<evidence type="ECO:0000313" key="2">
    <source>
        <dbReference type="WBParaSite" id="jg13918"/>
    </source>
</evidence>
<evidence type="ECO:0000313" key="1">
    <source>
        <dbReference type="Proteomes" id="UP000887574"/>
    </source>
</evidence>
<dbReference type="WBParaSite" id="jg13918">
    <property type="protein sequence ID" value="jg13918"/>
    <property type="gene ID" value="jg13918"/>
</dbReference>
<organism evidence="1 2">
    <name type="scientific">Ditylenchus dipsaci</name>
    <dbReference type="NCBI Taxonomy" id="166011"/>
    <lineage>
        <taxon>Eukaryota</taxon>
        <taxon>Metazoa</taxon>
        <taxon>Ecdysozoa</taxon>
        <taxon>Nematoda</taxon>
        <taxon>Chromadorea</taxon>
        <taxon>Rhabditida</taxon>
        <taxon>Tylenchina</taxon>
        <taxon>Tylenchomorpha</taxon>
        <taxon>Sphaerularioidea</taxon>
        <taxon>Anguinidae</taxon>
        <taxon>Anguininae</taxon>
        <taxon>Ditylenchus</taxon>
    </lineage>
</organism>
<dbReference type="Proteomes" id="UP000887574">
    <property type="component" value="Unplaced"/>
</dbReference>
<sequence>MGRKTPFKEAPISRKIIQIKVQQKISAEEDGEGFAAVRRSTAVLLCGEQQKKTNIMLPVKAQDEELELTWTGLTDEAEAKVFCFDLGNIIFIFIHRMTKI</sequence>
<protein>
    <submittedName>
        <fullName evidence="2">Uncharacterized protein</fullName>
    </submittedName>
</protein>
<reference evidence="2" key="1">
    <citation type="submission" date="2022-11" db="UniProtKB">
        <authorList>
            <consortium name="WormBaseParasite"/>
        </authorList>
    </citation>
    <scope>IDENTIFICATION</scope>
</reference>
<proteinExistence type="predicted"/>
<dbReference type="AlphaFoldDB" id="A0A915CYG5"/>
<accession>A0A915CYG5</accession>
<name>A0A915CYG5_9BILA</name>
<keyword evidence="1" id="KW-1185">Reference proteome</keyword>